<dbReference type="AlphaFoldDB" id="A0A0L0P5X0"/>
<proteinExistence type="predicted"/>
<feature type="compositionally biased region" description="Basic residues" evidence="1">
    <location>
        <begin position="10"/>
        <end position="30"/>
    </location>
</feature>
<evidence type="ECO:0000313" key="3">
    <source>
        <dbReference type="Proteomes" id="UP000037122"/>
    </source>
</evidence>
<evidence type="ECO:0000313" key="2">
    <source>
        <dbReference type="EMBL" id="KNE01767.1"/>
    </source>
</evidence>
<name>A0A0L0P5X0_CANAR</name>
<dbReference type="Proteomes" id="UP000037122">
    <property type="component" value="Unassembled WGS sequence"/>
</dbReference>
<reference evidence="3" key="1">
    <citation type="journal article" date="2015" name="BMC Genomics">
        <title>Draft genome of a commonly misdiagnosed multidrug resistant pathogen Candida auris.</title>
        <authorList>
            <person name="Chatterjee S."/>
            <person name="Alampalli S.V."/>
            <person name="Nageshan R.K."/>
            <person name="Chettiar S.T."/>
            <person name="Joshi S."/>
            <person name="Tatu U.S."/>
        </authorList>
    </citation>
    <scope>NUCLEOTIDE SEQUENCE [LARGE SCALE GENOMIC DNA]</scope>
    <source>
        <strain evidence="3">6684</strain>
    </source>
</reference>
<protein>
    <submittedName>
        <fullName evidence="2">Uncharacterized protein</fullName>
    </submittedName>
</protein>
<organism evidence="2 3">
    <name type="scientific">Candidozyma auris</name>
    <name type="common">Yeast</name>
    <name type="synonym">Candida auris</name>
    <dbReference type="NCBI Taxonomy" id="498019"/>
    <lineage>
        <taxon>Eukaryota</taxon>
        <taxon>Fungi</taxon>
        <taxon>Dikarya</taxon>
        <taxon>Ascomycota</taxon>
        <taxon>Saccharomycotina</taxon>
        <taxon>Pichiomycetes</taxon>
        <taxon>Metschnikowiaceae</taxon>
        <taxon>Candidozyma</taxon>
    </lineage>
</organism>
<comment type="caution">
    <text evidence="2">The sequence shown here is derived from an EMBL/GenBank/DDBJ whole genome shotgun (WGS) entry which is preliminary data.</text>
</comment>
<evidence type="ECO:0000256" key="1">
    <source>
        <dbReference type="SAM" id="MobiDB-lite"/>
    </source>
</evidence>
<sequence length="30" mass="3539">MTKAHIDKFQKKKKKKKNGDKLKIRPSARS</sequence>
<gene>
    <name evidence="2" type="ORF">QG37_01105</name>
</gene>
<feature type="region of interest" description="Disordered" evidence="1">
    <location>
        <begin position="1"/>
        <end position="30"/>
    </location>
</feature>
<accession>A0A0L0P5X0</accession>
<dbReference type="EMBL" id="LGST01000008">
    <property type="protein sequence ID" value="KNE01767.1"/>
    <property type="molecule type" value="Genomic_DNA"/>
</dbReference>